<dbReference type="RefSeq" id="WP_115971246.1">
    <property type="nucleotide sequence ID" value="NZ_QNVT01000011.1"/>
</dbReference>
<accession>A0A3D9C913</accession>
<dbReference type="EMBL" id="QNVT01000011">
    <property type="protein sequence ID" value="REC61991.1"/>
    <property type="molecule type" value="Genomic_DNA"/>
</dbReference>
<keyword evidence="2" id="KW-1185">Reference proteome</keyword>
<protein>
    <submittedName>
        <fullName evidence="1">Uncharacterized protein</fullName>
    </submittedName>
</protein>
<evidence type="ECO:0000313" key="1">
    <source>
        <dbReference type="EMBL" id="REC61991.1"/>
    </source>
</evidence>
<name>A0A3D9C913_9FLAO</name>
<comment type="caution">
    <text evidence="1">The sequence shown here is derived from an EMBL/GenBank/DDBJ whole genome shotgun (WGS) entry which is preliminary data.</text>
</comment>
<reference evidence="2" key="1">
    <citation type="submission" date="2018-06" db="EMBL/GenBank/DDBJ databases">
        <authorList>
            <person name="Lum Nde A."/>
            <person name="Hugo C."/>
        </authorList>
    </citation>
    <scope>NUCLEOTIDE SEQUENCE [LARGE SCALE GENOMIC DNA]</scope>
    <source>
        <strain evidence="2">1_F178</strain>
    </source>
</reference>
<evidence type="ECO:0000313" key="2">
    <source>
        <dbReference type="Proteomes" id="UP000256686"/>
    </source>
</evidence>
<proteinExistence type="predicted"/>
<dbReference type="Proteomes" id="UP000256686">
    <property type="component" value="Unassembled WGS sequence"/>
</dbReference>
<gene>
    <name evidence="1" type="ORF">DRF65_13265</name>
</gene>
<organism evidence="1 2">
    <name type="scientific">Chryseobacterium pennae</name>
    <dbReference type="NCBI Taxonomy" id="2258962"/>
    <lineage>
        <taxon>Bacteria</taxon>
        <taxon>Pseudomonadati</taxon>
        <taxon>Bacteroidota</taxon>
        <taxon>Flavobacteriia</taxon>
        <taxon>Flavobacteriales</taxon>
        <taxon>Weeksellaceae</taxon>
        <taxon>Chryseobacterium group</taxon>
        <taxon>Chryseobacterium</taxon>
    </lineage>
</organism>
<sequence>MNNKNHYFHDENQNIQISEGELPGKTMDELYDFLGNYEMQKIHPNECIFIIKKYFWGIVSLKLHLYLSEGVVLSYCIKY</sequence>
<dbReference type="AlphaFoldDB" id="A0A3D9C913"/>